<organism evidence="3">
    <name type="scientific">Oxalobacter aliiformigenes</name>
    <dbReference type="NCBI Taxonomy" id="2946593"/>
    <lineage>
        <taxon>Bacteria</taxon>
        <taxon>Pseudomonadati</taxon>
        <taxon>Pseudomonadota</taxon>
        <taxon>Betaproteobacteria</taxon>
        <taxon>Burkholderiales</taxon>
        <taxon>Oxalobacteraceae</taxon>
        <taxon>Oxalobacter</taxon>
    </lineage>
</organism>
<dbReference type="AlphaFoldDB" id="A0A9E9LCT6"/>
<dbReference type="SMART" id="SM00869">
    <property type="entry name" value="Autotransporter"/>
    <property type="match status" value="1"/>
</dbReference>
<sequence length="917" mass="96886">MSRISRHAAAGENPASFKPPVEETHGRKIVKGLFCAGVALSAILCAPHVSAASVYADQTKKITVGTGESYGTVNGDVYGGHGSENASESDSVSGYTVEIKEGAVVEKVNPSYGGSVLGGFIGQSNDGRAITENTVEMTGGTVGRSIHGGYSLGNGVVRNNTVDIKGGQVTETVHGGYSNGSGNVTENKVFVSGGEVGKAVFGGLADKNSTGVVQNNEVNITGGTLSEDVRGGQSDGSGEVKENTVTISGEKTTVNGTVYGGYSKGSGAVSNNTVTMTGGKVEKEVRGGYSNGSGDVTENEVFVKGGTVSKTIFGGFAGEKSNGEVKGNTVTIEGGTISEKVRGGYSNGAGSVIGNEVTMTGGEVKGNVYGGYSNGSGNAESNTVTINGGSVLDGIRGGQSAGGAVTGNTIDLNGGQVAGKAYAGYGNNGTVTGNTINLNGANGINITKAWLYGSNLETNNNNASGNTLNIKNYTGSAQNIGKFQTIDLDLAGQTLSENRAIITLTENKETNLDNSTIHIHSSGNAIAKTNSDLIDRYEVIKNKTDAGLTAKNVKYEKGQITVRQNGALQALYKVEWDGDKNSTSGEGTPNSIDLVKTGEIEVVPGTETVNESRLALTDFLNAAGDFILDRKLQCSIREDGSIPETCFYGAVSGGDLHHDLNGNKAWAHTTGTHWFLGIRSKLNEKQDTEKDLNGALYVEAGWGNVDTHNRWAKGNGNIHYYGIGAIGERKQKEGDWKGAYLQAHARIGRAFSDYNSRLKDGSGEKLDYDKNSTYYGAGFEIGREWQYHPDYMLDSYLKYRWLHLNGFNTEINGADHKLDDIDSHRTRLGTRLNYTAEKTGMPYIGIAWEHEFDGNARGSVMGYSLKDTSLKGDSGVLELGVKFVPSEKSRWNYDFTIEGYVGQREGVMGNFVVNYLF</sequence>
<reference evidence="3" key="1">
    <citation type="journal article" date="2022" name="Front. Microbiol.">
        <title>New perspectives on an old grouping: The genomic and phenotypic variability of Oxalobacter formigenes and the implications for calcium oxalate stone prevention.</title>
        <authorList>
            <person name="Chmiel J.A."/>
            <person name="Carr C."/>
            <person name="Stuivenberg G.A."/>
            <person name="Venema R."/>
            <person name="Chanyi R.M."/>
            <person name="Al K.F."/>
            <person name="Giguere D."/>
            <person name="Say H."/>
            <person name="Akouris P.P."/>
            <person name="Dominguez Romero S.A."/>
            <person name="Kwong A."/>
            <person name="Tai V."/>
            <person name="Koval S.F."/>
            <person name="Razvi H."/>
            <person name="Bjazevic J."/>
            <person name="Burton J.P."/>
        </authorList>
    </citation>
    <scope>NUCLEOTIDE SEQUENCE</scope>
    <source>
        <strain evidence="3">OxK</strain>
    </source>
</reference>
<dbReference type="SUPFAM" id="SSF103515">
    <property type="entry name" value="Autotransporter"/>
    <property type="match status" value="1"/>
</dbReference>
<dbReference type="RefSeq" id="WP_269315795.1">
    <property type="nucleotide sequence ID" value="NZ_CP098251.1"/>
</dbReference>
<dbReference type="InterPro" id="IPR036709">
    <property type="entry name" value="Autotransporte_beta_dom_sf"/>
</dbReference>
<protein>
    <recommendedName>
        <fullName evidence="2">Autotransporter domain-containing protein</fullName>
    </recommendedName>
</protein>
<dbReference type="Gene3D" id="2.40.128.130">
    <property type="entry name" value="Autotransporter beta-domain"/>
    <property type="match status" value="1"/>
</dbReference>
<dbReference type="EMBL" id="CP098251">
    <property type="protein sequence ID" value="WAV90908.1"/>
    <property type="molecule type" value="Genomic_DNA"/>
</dbReference>
<feature type="domain" description="Autotransporter" evidence="2">
    <location>
        <begin position="640"/>
        <end position="917"/>
    </location>
</feature>
<evidence type="ECO:0000259" key="2">
    <source>
        <dbReference type="PROSITE" id="PS51208"/>
    </source>
</evidence>
<feature type="region of interest" description="Disordered" evidence="1">
    <location>
        <begin position="223"/>
        <end position="242"/>
    </location>
</feature>
<proteinExistence type="predicted"/>
<dbReference type="InterPro" id="IPR005546">
    <property type="entry name" value="Autotransporte_beta"/>
</dbReference>
<dbReference type="Proteomes" id="UP001164819">
    <property type="component" value="Chromosome"/>
</dbReference>
<evidence type="ECO:0000256" key="1">
    <source>
        <dbReference type="SAM" id="MobiDB-lite"/>
    </source>
</evidence>
<feature type="region of interest" description="Disordered" evidence="1">
    <location>
        <begin position="1"/>
        <end position="21"/>
    </location>
</feature>
<name>A0A9E9LCT6_9BURK</name>
<gene>
    <name evidence="3" type="ORF">NB646_08760</name>
</gene>
<accession>A0A9E9LCT6</accession>
<dbReference type="PROSITE" id="PS51208">
    <property type="entry name" value="AUTOTRANSPORTER"/>
    <property type="match status" value="1"/>
</dbReference>
<evidence type="ECO:0000313" key="3">
    <source>
        <dbReference type="EMBL" id="WAV90908.1"/>
    </source>
</evidence>